<dbReference type="SUPFAM" id="SSF52141">
    <property type="entry name" value="Uracil-DNA glycosylase-like"/>
    <property type="match status" value="1"/>
</dbReference>
<dbReference type="InterPro" id="IPR036895">
    <property type="entry name" value="Uracil-DNA_glycosylase-like_sf"/>
</dbReference>
<dbReference type="InterPro" id="IPR005122">
    <property type="entry name" value="Uracil-DNA_glycosylase-like"/>
</dbReference>
<feature type="domain" description="Uracil-DNA glycosylase-like" evidence="4">
    <location>
        <begin position="6"/>
        <end position="162"/>
    </location>
</feature>
<gene>
    <name evidence="5" type="ORF">DNHGIG_22840</name>
</gene>
<dbReference type="EMBL" id="BOQE01000001">
    <property type="protein sequence ID" value="GIM46735.1"/>
    <property type="molecule type" value="Genomic_DNA"/>
</dbReference>
<evidence type="ECO:0000256" key="1">
    <source>
        <dbReference type="ARBA" id="ARBA00022763"/>
    </source>
</evidence>
<keyword evidence="3" id="KW-0234">DNA repair</keyword>
<reference evidence="5" key="1">
    <citation type="journal article" date="2023" name="Int. J. Syst. Evol. Microbiol.">
        <title>Collibacillus ludicampi gen. nov., sp. nov., a new soil bacterium of the family Alicyclobacillaceae.</title>
        <authorList>
            <person name="Jojima T."/>
            <person name="Ioku Y."/>
            <person name="Fukuta Y."/>
            <person name="Shirasaka N."/>
            <person name="Matsumura Y."/>
            <person name="Mori M."/>
        </authorList>
    </citation>
    <scope>NUCLEOTIDE SEQUENCE</scope>
    <source>
        <strain evidence="5">TP075</strain>
    </source>
</reference>
<dbReference type="GO" id="GO:0006285">
    <property type="term" value="P:base-excision repair, AP site formation"/>
    <property type="evidence" value="ECO:0007669"/>
    <property type="project" value="InterPro"/>
</dbReference>
<sequence length="185" mass="21136">MGPIPDHIREDLDVLFVGFNPSIRSGETGHHYANPNNRFWTILYEAGLTPRKYRPEEDGQLLALGYGFTNIVARPTRTAAEISREEYRQGRIILREKIARFRPLVVCFVGKGVYEQYSGRRNIPWGIQAESIVPGVIEFVAPSSSGLVRMKLTEIVEIFRELKELVQRERSQKIKHSLAIKSQKG</sequence>
<protein>
    <submittedName>
        <fullName evidence="5">Mismatch-specific DNA-glycosylase</fullName>
    </submittedName>
</protein>
<dbReference type="CDD" id="cd10028">
    <property type="entry name" value="UDG-F2_TDG_MUG"/>
    <property type="match status" value="1"/>
</dbReference>
<dbReference type="AlphaFoldDB" id="A0AAV4LFX3"/>
<dbReference type="GO" id="GO:0008263">
    <property type="term" value="F:pyrimidine-specific mismatch base pair DNA N-glycosylase activity"/>
    <property type="evidence" value="ECO:0007669"/>
    <property type="project" value="TreeGrafter"/>
</dbReference>
<comment type="caution">
    <text evidence="5">The sequence shown here is derived from an EMBL/GenBank/DDBJ whole genome shotgun (WGS) entry which is preliminary data.</text>
</comment>
<evidence type="ECO:0000256" key="3">
    <source>
        <dbReference type="ARBA" id="ARBA00023204"/>
    </source>
</evidence>
<proteinExistence type="predicted"/>
<evidence type="ECO:0000313" key="5">
    <source>
        <dbReference type="EMBL" id="GIM46735.1"/>
    </source>
</evidence>
<name>A0AAV4LFX3_9BACL</name>
<dbReference type="RefSeq" id="WP_282199797.1">
    <property type="nucleotide sequence ID" value="NZ_BOQE01000001.1"/>
</dbReference>
<dbReference type="Proteomes" id="UP001057291">
    <property type="component" value="Unassembled WGS sequence"/>
</dbReference>
<accession>A0AAV4LFX3</accession>
<evidence type="ECO:0000259" key="4">
    <source>
        <dbReference type="Pfam" id="PF03167"/>
    </source>
</evidence>
<keyword evidence="6" id="KW-1185">Reference proteome</keyword>
<dbReference type="GO" id="GO:0004844">
    <property type="term" value="F:uracil DNA N-glycosylase activity"/>
    <property type="evidence" value="ECO:0007669"/>
    <property type="project" value="TreeGrafter"/>
</dbReference>
<dbReference type="InterPro" id="IPR015637">
    <property type="entry name" value="MUG/TDG"/>
</dbReference>
<dbReference type="PANTHER" id="PTHR12159">
    <property type="entry name" value="G/T AND G/U MISMATCH-SPECIFIC DNA GLYCOSYLASE"/>
    <property type="match status" value="1"/>
</dbReference>
<organism evidence="5 6">
    <name type="scientific">Collibacillus ludicampi</name>
    <dbReference type="NCBI Taxonomy" id="2771369"/>
    <lineage>
        <taxon>Bacteria</taxon>
        <taxon>Bacillati</taxon>
        <taxon>Bacillota</taxon>
        <taxon>Bacilli</taxon>
        <taxon>Bacillales</taxon>
        <taxon>Alicyclobacillaceae</taxon>
        <taxon>Collibacillus</taxon>
    </lineage>
</organism>
<evidence type="ECO:0000313" key="6">
    <source>
        <dbReference type="Proteomes" id="UP001057291"/>
    </source>
</evidence>
<dbReference type="Gene3D" id="3.40.470.10">
    <property type="entry name" value="Uracil-DNA glycosylase-like domain"/>
    <property type="match status" value="1"/>
</dbReference>
<keyword evidence="1" id="KW-0227">DNA damage</keyword>
<evidence type="ECO:0000256" key="2">
    <source>
        <dbReference type="ARBA" id="ARBA00022801"/>
    </source>
</evidence>
<keyword evidence="2" id="KW-0378">Hydrolase</keyword>
<dbReference type="Pfam" id="PF03167">
    <property type="entry name" value="UDG"/>
    <property type="match status" value="1"/>
</dbReference>
<dbReference type="PANTHER" id="PTHR12159:SF9">
    <property type="entry name" value="G_T MISMATCH-SPECIFIC THYMINE DNA GLYCOSYLASE"/>
    <property type="match status" value="1"/>
</dbReference>